<protein>
    <recommendedName>
        <fullName evidence="3">DUF1080 domain-containing protein</fullName>
    </recommendedName>
</protein>
<gene>
    <name evidence="1" type="ORF">GCM10025867_23600</name>
</gene>
<organism evidence="1 2">
    <name type="scientific">Frondihabitans sucicola</name>
    <dbReference type="NCBI Taxonomy" id="1268041"/>
    <lineage>
        <taxon>Bacteria</taxon>
        <taxon>Bacillati</taxon>
        <taxon>Actinomycetota</taxon>
        <taxon>Actinomycetes</taxon>
        <taxon>Micrococcales</taxon>
        <taxon>Microbacteriaceae</taxon>
        <taxon>Frondihabitans</taxon>
    </lineage>
</organism>
<evidence type="ECO:0000313" key="2">
    <source>
        <dbReference type="Proteomes" id="UP001321486"/>
    </source>
</evidence>
<proteinExistence type="predicted"/>
<dbReference type="EMBL" id="AP027732">
    <property type="protein sequence ID" value="BDZ50119.1"/>
    <property type="molecule type" value="Genomic_DNA"/>
</dbReference>
<keyword evidence="2" id="KW-1185">Reference proteome</keyword>
<dbReference type="Proteomes" id="UP001321486">
    <property type="component" value="Chromosome"/>
</dbReference>
<reference evidence="2" key="1">
    <citation type="journal article" date="2019" name="Int. J. Syst. Evol. Microbiol.">
        <title>The Global Catalogue of Microorganisms (GCM) 10K type strain sequencing project: providing services to taxonomists for standard genome sequencing and annotation.</title>
        <authorList>
            <consortium name="The Broad Institute Genomics Platform"/>
            <consortium name="The Broad Institute Genome Sequencing Center for Infectious Disease"/>
            <person name="Wu L."/>
            <person name="Ma J."/>
        </authorList>
    </citation>
    <scope>NUCLEOTIDE SEQUENCE [LARGE SCALE GENOMIC DNA]</scope>
    <source>
        <strain evidence="2">NBRC 108728</strain>
    </source>
</reference>
<evidence type="ECO:0000313" key="1">
    <source>
        <dbReference type="EMBL" id="BDZ50119.1"/>
    </source>
</evidence>
<sequence length="212" mass="21364">MRDFGSTASFRNITATAGGTTSTAVATYLAPFANVLLPTGGWTSYGGLWTASSANETYSNITGGSGEKSIAGVSTWGNYSLTGDVQLVSSATTATSAGFVVRVSNPSSAVNGMNGYYAGVSSSALSLVRINSGTATTLATRALPATLGVNTWYHLTVEAVGCTITATAQLKSGSALTIASFADTGCTATTGQIGVRTVGTTATWRDVAVTPR</sequence>
<dbReference type="Gene3D" id="2.60.120.560">
    <property type="entry name" value="Exo-inulinase, domain 1"/>
    <property type="match status" value="1"/>
</dbReference>
<name>A0ABN6XYP5_9MICO</name>
<evidence type="ECO:0008006" key="3">
    <source>
        <dbReference type="Google" id="ProtNLM"/>
    </source>
</evidence>
<accession>A0ABN6XYP5</accession>